<organism evidence="2 3">
    <name type="scientific">Hypholoma sublateritium (strain FD-334 SS-4)</name>
    <dbReference type="NCBI Taxonomy" id="945553"/>
    <lineage>
        <taxon>Eukaryota</taxon>
        <taxon>Fungi</taxon>
        <taxon>Dikarya</taxon>
        <taxon>Basidiomycota</taxon>
        <taxon>Agaricomycotina</taxon>
        <taxon>Agaricomycetes</taxon>
        <taxon>Agaricomycetidae</taxon>
        <taxon>Agaricales</taxon>
        <taxon>Agaricineae</taxon>
        <taxon>Strophariaceae</taxon>
        <taxon>Hypholoma</taxon>
    </lineage>
</organism>
<feature type="region of interest" description="Disordered" evidence="1">
    <location>
        <begin position="1"/>
        <end position="85"/>
    </location>
</feature>
<dbReference type="AlphaFoldDB" id="A0A0D2M701"/>
<evidence type="ECO:0000313" key="2">
    <source>
        <dbReference type="EMBL" id="KJA19008.1"/>
    </source>
</evidence>
<protein>
    <submittedName>
        <fullName evidence="2">Uncharacterized protein</fullName>
    </submittedName>
</protein>
<dbReference type="EMBL" id="KN817582">
    <property type="protein sequence ID" value="KJA19008.1"/>
    <property type="molecule type" value="Genomic_DNA"/>
</dbReference>
<name>A0A0D2M701_HYPSF</name>
<dbReference type="Proteomes" id="UP000054270">
    <property type="component" value="Unassembled WGS sequence"/>
</dbReference>
<reference evidence="3" key="1">
    <citation type="submission" date="2014-04" db="EMBL/GenBank/DDBJ databases">
        <title>Evolutionary Origins and Diversification of the Mycorrhizal Mutualists.</title>
        <authorList>
            <consortium name="DOE Joint Genome Institute"/>
            <consortium name="Mycorrhizal Genomics Consortium"/>
            <person name="Kohler A."/>
            <person name="Kuo A."/>
            <person name="Nagy L.G."/>
            <person name="Floudas D."/>
            <person name="Copeland A."/>
            <person name="Barry K.W."/>
            <person name="Cichocki N."/>
            <person name="Veneault-Fourrey C."/>
            <person name="LaButti K."/>
            <person name="Lindquist E.A."/>
            <person name="Lipzen A."/>
            <person name="Lundell T."/>
            <person name="Morin E."/>
            <person name="Murat C."/>
            <person name="Riley R."/>
            <person name="Ohm R."/>
            <person name="Sun H."/>
            <person name="Tunlid A."/>
            <person name="Henrissat B."/>
            <person name="Grigoriev I.V."/>
            <person name="Hibbett D.S."/>
            <person name="Martin F."/>
        </authorList>
    </citation>
    <scope>NUCLEOTIDE SEQUENCE [LARGE SCALE GENOMIC DNA]</scope>
    <source>
        <strain evidence="3">FD-334 SS-4</strain>
    </source>
</reference>
<sequence length="121" mass="12850">MTDTSEPLMPLRSRKMRDIDAPPAPAQPARDSATSAPRMSTSAPVSHGSRPRYLAPPLCRSSAHRHRLCRPSRPGPSTAPAAKEASAVLPAAPIDAAPPSVALPDPILPSLQYYAVYPEVH</sequence>
<gene>
    <name evidence="2" type="ORF">HYPSUDRAFT_204922</name>
</gene>
<feature type="compositionally biased region" description="Polar residues" evidence="1">
    <location>
        <begin position="32"/>
        <end position="44"/>
    </location>
</feature>
<proteinExistence type="predicted"/>
<accession>A0A0D2M701</accession>
<evidence type="ECO:0000256" key="1">
    <source>
        <dbReference type="SAM" id="MobiDB-lite"/>
    </source>
</evidence>
<keyword evidence="3" id="KW-1185">Reference proteome</keyword>
<evidence type="ECO:0000313" key="3">
    <source>
        <dbReference type="Proteomes" id="UP000054270"/>
    </source>
</evidence>